<keyword evidence="4" id="KW-1185">Reference proteome</keyword>
<proteinExistence type="predicted"/>
<dbReference type="Proteomes" id="UP000315750">
    <property type="component" value="Chromosome"/>
</dbReference>
<organism evidence="3 4">
    <name type="scientific">Aeoliella mucimassa</name>
    <dbReference type="NCBI Taxonomy" id="2527972"/>
    <lineage>
        <taxon>Bacteria</taxon>
        <taxon>Pseudomonadati</taxon>
        <taxon>Planctomycetota</taxon>
        <taxon>Planctomycetia</taxon>
        <taxon>Pirellulales</taxon>
        <taxon>Lacipirellulaceae</taxon>
        <taxon>Aeoliella</taxon>
    </lineage>
</organism>
<evidence type="ECO:0000259" key="2">
    <source>
        <dbReference type="Pfam" id="PF12706"/>
    </source>
</evidence>
<evidence type="ECO:0000313" key="3">
    <source>
        <dbReference type="EMBL" id="QDU57980.1"/>
    </source>
</evidence>
<dbReference type="AlphaFoldDB" id="A0A518ATC2"/>
<dbReference type="GO" id="GO:0036297">
    <property type="term" value="P:interstrand cross-link repair"/>
    <property type="evidence" value="ECO:0007669"/>
    <property type="project" value="TreeGrafter"/>
</dbReference>
<dbReference type="GO" id="GO:0006303">
    <property type="term" value="P:double-strand break repair via nonhomologous end joining"/>
    <property type="evidence" value="ECO:0007669"/>
    <property type="project" value="TreeGrafter"/>
</dbReference>
<feature type="domain" description="Metallo-beta-lactamase" evidence="2">
    <location>
        <begin position="27"/>
        <end position="139"/>
    </location>
</feature>
<dbReference type="Pfam" id="PF12706">
    <property type="entry name" value="Lactamase_B_2"/>
    <property type="match status" value="1"/>
</dbReference>
<gene>
    <name evidence="3" type="ORF">Pan181_42050</name>
</gene>
<dbReference type="PANTHER" id="PTHR23240">
    <property type="entry name" value="DNA CROSS-LINK REPAIR PROTEIN PSO2/SNM1-RELATED"/>
    <property type="match status" value="1"/>
</dbReference>
<dbReference type="EC" id="3.1.-.-" evidence="3"/>
<dbReference type="SUPFAM" id="SSF56281">
    <property type="entry name" value="Metallo-hydrolase/oxidoreductase"/>
    <property type="match status" value="1"/>
</dbReference>
<dbReference type="Pfam" id="PF07521">
    <property type="entry name" value="RMMBL"/>
    <property type="match status" value="1"/>
</dbReference>
<dbReference type="InterPro" id="IPR001279">
    <property type="entry name" value="Metallo-B-lactamas"/>
</dbReference>
<dbReference type="InterPro" id="IPR036866">
    <property type="entry name" value="RibonucZ/Hydroxyglut_hydro"/>
</dbReference>
<dbReference type="GO" id="GO:0003684">
    <property type="term" value="F:damaged DNA binding"/>
    <property type="evidence" value="ECO:0007669"/>
    <property type="project" value="TreeGrafter"/>
</dbReference>
<dbReference type="KEGG" id="amuc:Pan181_42050"/>
<dbReference type="InterPro" id="IPR011108">
    <property type="entry name" value="RMMBL"/>
</dbReference>
<sequence length="321" mass="35445">MFHYDDGLFITRAGLAVDVRRRQPRGFVSHAHADHMARHEYAFATPATGKLYQHRLGKNLRVRELPYGTPTELGSVQLTTLPAGHCLGSAMLLADNGTTRLLYTGDFKLGESLTAREAELPAADILVIESTFGSPRYRLPPREESIEQLVEGVQQTLDSGRTPVVHAYALGKAQEVTAILTRAGFPVLQHSSIAEISRVYERCGVSLGNWSEYKHGVFDGHVVVTLPKSMKGFRLAGLGEAVSIAVTGWAVHPSTQHRWKVDLAVPLSDHADFDQLMEAAKRIAPKKIYTTHGPAGFDEHLRAAGFDAEPLNRNRQQRLFH</sequence>
<protein>
    <submittedName>
        <fullName evidence="3">Ribonuclease</fullName>
        <ecNumber evidence="3">3.1.-.-</ecNumber>
    </submittedName>
</protein>
<evidence type="ECO:0000313" key="4">
    <source>
        <dbReference type="Proteomes" id="UP000315750"/>
    </source>
</evidence>
<dbReference type="GO" id="GO:0035312">
    <property type="term" value="F:5'-3' DNA exonuclease activity"/>
    <property type="evidence" value="ECO:0007669"/>
    <property type="project" value="TreeGrafter"/>
</dbReference>
<feature type="domain" description="Zn-dependent metallo-hydrolase RNA specificity" evidence="1">
    <location>
        <begin position="267"/>
        <end position="303"/>
    </location>
</feature>
<keyword evidence="3" id="KW-0378">Hydrolase</keyword>
<dbReference type="EMBL" id="CP036278">
    <property type="protein sequence ID" value="QDU57980.1"/>
    <property type="molecule type" value="Genomic_DNA"/>
</dbReference>
<evidence type="ECO:0000259" key="1">
    <source>
        <dbReference type="Pfam" id="PF07521"/>
    </source>
</evidence>
<name>A0A518ATC2_9BACT</name>
<reference evidence="3 4" key="1">
    <citation type="submission" date="2019-02" db="EMBL/GenBank/DDBJ databases">
        <title>Deep-cultivation of Planctomycetes and their phenomic and genomic characterization uncovers novel biology.</title>
        <authorList>
            <person name="Wiegand S."/>
            <person name="Jogler M."/>
            <person name="Boedeker C."/>
            <person name="Pinto D."/>
            <person name="Vollmers J."/>
            <person name="Rivas-Marin E."/>
            <person name="Kohn T."/>
            <person name="Peeters S.H."/>
            <person name="Heuer A."/>
            <person name="Rast P."/>
            <person name="Oberbeckmann S."/>
            <person name="Bunk B."/>
            <person name="Jeske O."/>
            <person name="Meyerdierks A."/>
            <person name="Storesund J.E."/>
            <person name="Kallscheuer N."/>
            <person name="Luecker S."/>
            <person name="Lage O.M."/>
            <person name="Pohl T."/>
            <person name="Merkel B.J."/>
            <person name="Hornburger P."/>
            <person name="Mueller R.-W."/>
            <person name="Bruemmer F."/>
            <person name="Labrenz M."/>
            <person name="Spormann A.M."/>
            <person name="Op den Camp H."/>
            <person name="Overmann J."/>
            <person name="Amann R."/>
            <person name="Jetten M.S.M."/>
            <person name="Mascher T."/>
            <person name="Medema M.H."/>
            <person name="Devos D.P."/>
            <person name="Kaster A.-K."/>
            <person name="Ovreas L."/>
            <person name="Rohde M."/>
            <person name="Galperin M.Y."/>
            <person name="Jogler C."/>
        </authorList>
    </citation>
    <scope>NUCLEOTIDE SEQUENCE [LARGE SCALE GENOMIC DNA]</scope>
    <source>
        <strain evidence="3 4">Pan181</strain>
    </source>
</reference>
<accession>A0A518ATC2</accession>
<dbReference type="Gene3D" id="3.60.15.10">
    <property type="entry name" value="Ribonuclease Z/Hydroxyacylglutathione hydrolase-like"/>
    <property type="match status" value="1"/>
</dbReference>